<feature type="region of interest" description="Disordered" evidence="1">
    <location>
        <begin position="1"/>
        <end position="39"/>
    </location>
</feature>
<dbReference type="EMBL" id="LLWF02000136">
    <property type="protein sequence ID" value="ONH81313.1"/>
    <property type="molecule type" value="Genomic_DNA"/>
</dbReference>
<sequence length="70" mass="7595">MAQQVRGEALPQAQQAGAGRLQVQPGESRQAPRGEADDGQALQHFLQERLRHTLRGSHARGARLKRGAMG</sequence>
<evidence type="ECO:0000313" key="2">
    <source>
        <dbReference type="EMBL" id="ONH81313.1"/>
    </source>
</evidence>
<gene>
    <name evidence="2" type="ORF">APZ41_020475</name>
</gene>
<feature type="non-terminal residue" evidence="2">
    <location>
        <position position="70"/>
    </location>
</feature>
<protein>
    <submittedName>
        <fullName evidence="2">Uncharacterized protein</fullName>
    </submittedName>
</protein>
<proteinExistence type="predicted"/>
<accession>A0A1S8CZ26</accession>
<feature type="compositionally biased region" description="Basic residues" evidence="1">
    <location>
        <begin position="52"/>
        <end position="70"/>
    </location>
</feature>
<evidence type="ECO:0000313" key="3">
    <source>
        <dbReference type="Proteomes" id="UP000054844"/>
    </source>
</evidence>
<comment type="caution">
    <text evidence="2">The sequence shown here is derived from an EMBL/GenBank/DDBJ whole genome shotgun (WGS) entry which is preliminary data.</text>
</comment>
<evidence type="ECO:0000256" key="1">
    <source>
        <dbReference type="SAM" id="MobiDB-lite"/>
    </source>
</evidence>
<dbReference type="Proteomes" id="UP000054844">
    <property type="component" value="Unassembled WGS sequence"/>
</dbReference>
<reference evidence="2" key="1">
    <citation type="submission" date="2016-12" db="EMBL/GenBank/DDBJ databases">
        <title>Draft genome sequence of Roseomonas mucosa strain AU37, isolated from a peripheral intravenous catheter.</title>
        <authorList>
            <person name="Choudhury M.A."/>
            <person name="Sidjabat H.E."/>
            <person name="Wailan A.M."/>
            <person name="Zhang L."/>
            <person name="Marsh N.M."/>
            <person name="Rickard C.M."/>
            <person name="Davies M."/>
            <person name="Mcmillan D.J."/>
        </authorList>
    </citation>
    <scope>NUCLEOTIDE SEQUENCE [LARGE SCALE GENOMIC DNA]</scope>
    <source>
        <strain evidence="2">AU37</strain>
    </source>
</reference>
<feature type="region of interest" description="Disordered" evidence="1">
    <location>
        <begin position="51"/>
        <end position="70"/>
    </location>
</feature>
<organism evidence="2 3">
    <name type="scientific">Roseomonas mucosa</name>
    <dbReference type="NCBI Taxonomy" id="207340"/>
    <lineage>
        <taxon>Bacteria</taxon>
        <taxon>Pseudomonadati</taxon>
        <taxon>Pseudomonadota</taxon>
        <taxon>Alphaproteobacteria</taxon>
        <taxon>Acetobacterales</taxon>
        <taxon>Roseomonadaceae</taxon>
        <taxon>Roseomonas</taxon>
    </lineage>
</organism>
<dbReference type="STRING" id="207340.APZ41_020475"/>
<dbReference type="AlphaFoldDB" id="A0A1S8CZ26"/>
<name>A0A1S8CZ26_9PROT</name>
<keyword evidence="3" id="KW-1185">Reference proteome</keyword>